<feature type="region of interest" description="Disordered" evidence="1">
    <location>
        <begin position="1"/>
        <end position="75"/>
    </location>
</feature>
<comment type="caution">
    <text evidence="2">The sequence shown here is derived from an EMBL/GenBank/DDBJ whole genome shotgun (WGS) entry which is preliminary data.</text>
</comment>
<dbReference type="EMBL" id="JACEEZ010022295">
    <property type="protein sequence ID" value="KAG0712582.1"/>
    <property type="molecule type" value="Genomic_DNA"/>
</dbReference>
<reference evidence="2" key="1">
    <citation type="submission" date="2020-07" db="EMBL/GenBank/DDBJ databases">
        <title>The High-quality genome of the commercially important snow crab, Chionoecetes opilio.</title>
        <authorList>
            <person name="Jeong J.-H."/>
            <person name="Ryu S."/>
        </authorList>
    </citation>
    <scope>NUCLEOTIDE SEQUENCE</scope>
    <source>
        <strain evidence="2">MADBK_172401_WGS</strain>
        <tissue evidence="2">Digestive gland</tissue>
    </source>
</reference>
<organism evidence="2 3">
    <name type="scientific">Chionoecetes opilio</name>
    <name type="common">Atlantic snow crab</name>
    <name type="synonym">Cancer opilio</name>
    <dbReference type="NCBI Taxonomy" id="41210"/>
    <lineage>
        <taxon>Eukaryota</taxon>
        <taxon>Metazoa</taxon>
        <taxon>Ecdysozoa</taxon>
        <taxon>Arthropoda</taxon>
        <taxon>Crustacea</taxon>
        <taxon>Multicrustacea</taxon>
        <taxon>Malacostraca</taxon>
        <taxon>Eumalacostraca</taxon>
        <taxon>Eucarida</taxon>
        <taxon>Decapoda</taxon>
        <taxon>Pleocyemata</taxon>
        <taxon>Brachyura</taxon>
        <taxon>Eubrachyura</taxon>
        <taxon>Majoidea</taxon>
        <taxon>Majidae</taxon>
        <taxon>Chionoecetes</taxon>
    </lineage>
</organism>
<protein>
    <submittedName>
        <fullName evidence="2">Uncharacterized protein</fullName>
    </submittedName>
</protein>
<dbReference type="Proteomes" id="UP000770661">
    <property type="component" value="Unassembled WGS sequence"/>
</dbReference>
<evidence type="ECO:0000313" key="2">
    <source>
        <dbReference type="EMBL" id="KAG0712582.1"/>
    </source>
</evidence>
<dbReference type="AlphaFoldDB" id="A0A8J4XQW5"/>
<feature type="compositionally biased region" description="Gly residues" evidence="1">
    <location>
        <begin position="33"/>
        <end position="46"/>
    </location>
</feature>
<name>A0A8J4XQW5_CHIOP</name>
<feature type="compositionally biased region" description="Basic residues" evidence="1">
    <location>
        <begin position="53"/>
        <end position="63"/>
    </location>
</feature>
<evidence type="ECO:0000256" key="1">
    <source>
        <dbReference type="SAM" id="MobiDB-lite"/>
    </source>
</evidence>
<proteinExistence type="predicted"/>
<accession>A0A8J4XQW5</accession>
<gene>
    <name evidence="2" type="ORF">GWK47_002051</name>
</gene>
<keyword evidence="3" id="KW-1185">Reference proteome</keyword>
<sequence>MWTVSRSSFPGLEAPNCSGRRQVGQWHGREHGGSGGLGPGDMGSRGSGSRDVLRHHGIQHRPQKTGPVSSSNRKWGKTRCISPVVTISWSWWYMRCSSVFFGGSSSPEHLLFKRFQTSWRGIDREDFGTESWWRKWRMF</sequence>
<evidence type="ECO:0000313" key="3">
    <source>
        <dbReference type="Proteomes" id="UP000770661"/>
    </source>
</evidence>